<proteinExistence type="predicted"/>
<dbReference type="Proteomes" id="UP000178999">
    <property type="component" value="Unassembled WGS sequence"/>
</dbReference>
<evidence type="ECO:0000313" key="1">
    <source>
        <dbReference type="EMBL" id="OGM78944.1"/>
    </source>
</evidence>
<dbReference type="AlphaFoldDB" id="A0A1F8CRK4"/>
<accession>A0A1F8CRK4</accession>
<evidence type="ECO:0000313" key="2">
    <source>
        <dbReference type="Proteomes" id="UP000178999"/>
    </source>
</evidence>
<comment type="caution">
    <text evidence="1">The sequence shown here is derived from an EMBL/GenBank/DDBJ whole genome shotgun (WGS) entry which is preliminary data.</text>
</comment>
<sequence length="255" mass="28563">MFEDLILGPHEPLISRRNEDLHESSREMKKIVSSVGEVQFEGKLLQGTRIPIRDGVAVEARHARKYYVHGIPNSQYAQSGAPKVETITPRIESAARLFMNDMGTQIGEGRLKECASYPLVTMLKSDRDPEKFVVSIHFFQDSTTDETRGSLTQATISAEFPRDKMDRLKELIEKDSDNLEIFVQSLLPGFDNQSDKPGMKRVPQKGFYLAGEAQVEELNKHGLGEVGAIKIKTTLEILGRKEYKKGPYGTGVPIV</sequence>
<reference evidence="1 2" key="1">
    <citation type="journal article" date="2016" name="Nat. Commun.">
        <title>Thousands of microbial genomes shed light on interconnected biogeochemical processes in an aquifer system.</title>
        <authorList>
            <person name="Anantharaman K."/>
            <person name="Brown C.T."/>
            <person name="Hug L.A."/>
            <person name="Sharon I."/>
            <person name="Castelle C.J."/>
            <person name="Probst A.J."/>
            <person name="Thomas B.C."/>
            <person name="Singh A."/>
            <person name="Wilkins M.J."/>
            <person name="Karaoz U."/>
            <person name="Brodie E.L."/>
            <person name="Williams K.H."/>
            <person name="Hubbard S.S."/>
            <person name="Banfield J.F."/>
        </authorList>
    </citation>
    <scope>NUCLEOTIDE SEQUENCE [LARGE SCALE GENOMIC DNA]</scope>
</reference>
<gene>
    <name evidence="1" type="ORF">A2382_03565</name>
</gene>
<name>A0A1F8CRK4_9BACT</name>
<protein>
    <submittedName>
        <fullName evidence="1">Uncharacterized protein</fullName>
    </submittedName>
</protein>
<dbReference type="STRING" id="1802538.A2382_03565"/>
<dbReference type="EMBL" id="MGHY01000025">
    <property type="protein sequence ID" value="OGM78944.1"/>
    <property type="molecule type" value="Genomic_DNA"/>
</dbReference>
<organism evidence="1 2">
    <name type="scientific">Candidatus Woesebacteria bacterium RIFOXYB1_FULL_38_16</name>
    <dbReference type="NCBI Taxonomy" id="1802538"/>
    <lineage>
        <taxon>Bacteria</taxon>
        <taxon>Candidatus Woeseibacteriota</taxon>
    </lineage>
</organism>